<feature type="region of interest" description="Disordered" evidence="1">
    <location>
        <begin position="459"/>
        <end position="486"/>
    </location>
</feature>
<organism evidence="2 3">
    <name type="scientific">Entomortierella parvispora</name>
    <dbReference type="NCBI Taxonomy" id="205924"/>
    <lineage>
        <taxon>Eukaryota</taxon>
        <taxon>Fungi</taxon>
        <taxon>Fungi incertae sedis</taxon>
        <taxon>Mucoromycota</taxon>
        <taxon>Mortierellomycotina</taxon>
        <taxon>Mortierellomycetes</taxon>
        <taxon>Mortierellales</taxon>
        <taxon>Mortierellaceae</taxon>
        <taxon>Entomortierella</taxon>
    </lineage>
</organism>
<proteinExistence type="predicted"/>
<sequence length="579" mass="63789">MGVGLRTKISHCTNSLLSQCDENKRYLRKTPDAIKSLCDRLMTEQDIPLQLDMLGTIFRLCPGKPKEQESFALRNFSKDLASLFLELKPTNFGSVSREFLKRARETNTGALFGWTLESPSISSTDTEMTFLNADGYFVDFNLRSINFSGKPGPGATVSTIAPALVLPYGNIQTWELTADEGHLCLTTSQGTIDISLEPYPVITGQIASTMEATLVTKACVLSTMDNGSSDLDHSPHGVSSPGFIQKQENTHNPNNLPSVACISANSRQNKTLDQSIVLPQLSQSLSSAPGTFSTPTNSRECVISQLDDPLRRVEPKNAIPSYGSPSRILRSFEGNLAVLPLPPINDPYENKENIPPFLLESRIPRSARRALEAPAHWLGHSSQSIEQSRGSHQSLPGRTGQMYSSSFIVTEPLAYHGNQPNKQQPPAGPKASRACDMPTSAASRSLKDRHHIPYGAPREYPAESHSITPGHDATPVPTGHRPIDTQDETIPYKRRKRSQVMLDAFHGIAELLLESQDRRDQRHVQALDQLFHSVEKNAWSALNSRLQEELGHLSKIAAQNTHSEMESCIQRLSVISDTL</sequence>
<reference evidence="2" key="2">
    <citation type="journal article" date="2022" name="Microbiol. Resour. Announc.">
        <title>Whole-Genome Sequence of Entomortierella parvispora E1425, a Mucoromycotan Fungus Associated with Burkholderiaceae-Related Endosymbiotic Bacteria.</title>
        <authorList>
            <person name="Herlambang A."/>
            <person name="Guo Y."/>
            <person name="Takashima Y."/>
            <person name="Narisawa K."/>
            <person name="Ohta H."/>
            <person name="Nishizawa T."/>
        </authorList>
    </citation>
    <scope>NUCLEOTIDE SEQUENCE</scope>
    <source>
        <strain evidence="2">E1425</strain>
    </source>
</reference>
<dbReference type="OrthoDB" id="2428528at2759"/>
<dbReference type="EMBL" id="BQFW01000010">
    <property type="protein sequence ID" value="GJJ75286.1"/>
    <property type="molecule type" value="Genomic_DNA"/>
</dbReference>
<feature type="region of interest" description="Disordered" evidence="1">
    <location>
        <begin position="415"/>
        <end position="446"/>
    </location>
</feature>
<name>A0A9P3HEU9_9FUNG</name>
<gene>
    <name evidence="2" type="ORF">EMPS_07644</name>
</gene>
<comment type="caution">
    <text evidence="2">The sequence shown here is derived from an EMBL/GenBank/DDBJ whole genome shotgun (WGS) entry which is preliminary data.</text>
</comment>
<protein>
    <submittedName>
        <fullName evidence="2">Uncharacterized protein</fullName>
    </submittedName>
</protein>
<reference evidence="2" key="1">
    <citation type="submission" date="2021-11" db="EMBL/GenBank/DDBJ databases">
        <authorList>
            <person name="Herlambang A."/>
            <person name="Guo Y."/>
            <person name="Takashima Y."/>
            <person name="Nishizawa T."/>
        </authorList>
    </citation>
    <scope>NUCLEOTIDE SEQUENCE</scope>
    <source>
        <strain evidence="2">E1425</strain>
    </source>
</reference>
<keyword evidence="3" id="KW-1185">Reference proteome</keyword>
<accession>A0A9P3HEU9</accession>
<dbReference type="Proteomes" id="UP000827284">
    <property type="component" value="Unassembled WGS sequence"/>
</dbReference>
<evidence type="ECO:0000313" key="3">
    <source>
        <dbReference type="Proteomes" id="UP000827284"/>
    </source>
</evidence>
<evidence type="ECO:0000256" key="1">
    <source>
        <dbReference type="SAM" id="MobiDB-lite"/>
    </source>
</evidence>
<dbReference type="AlphaFoldDB" id="A0A9P3HEU9"/>
<evidence type="ECO:0000313" key="2">
    <source>
        <dbReference type="EMBL" id="GJJ75286.1"/>
    </source>
</evidence>